<keyword evidence="3" id="KW-1185">Reference proteome</keyword>
<feature type="region of interest" description="Disordered" evidence="1">
    <location>
        <begin position="29"/>
        <end position="49"/>
    </location>
</feature>
<evidence type="ECO:0000313" key="3">
    <source>
        <dbReference type="Proteomes" id="UP001341840"/>
    </source>
</evidence>
<dbReference type="Proteomes" id="UP001341840">
    <property type="component" value="Unassembled WGS sequence"/>
</dbReference>
<evidence type="ECO:0000313" key="2">
    <source>
        <dbReference type="EMBL" id="MED6222103.1"/>
    </source>
</evidence>
<organism evidence="2 3">
    <name type="scientific">Stylosanthes scabra</name>
    <dbReference type="NCBI Taxonomy" id="79078"/>
    <lineage>
        <taxon>Eukaryota</taxon>
        <taxon>Viridiplantae</taxon>
        <taxon>Streptophyta</taxon>
        <taxon>Embryophyta</taxon>
        <taxon>Tracheophyta</taxon>
        <taxon>Spermatophyta</taxon>
        <taxon>Magnoliopsida</taxon>
        <taxon>eudicotyledons</taxon>
        <taxon>Gunneridae</taxon>
        <taxon>Pentapetalae</taxon>
        <taxon>rosids</taxon>
        <taxon>fabids</taxon>
        <taxon>Fabales</taxon>
        <taxon>Fabaceae</taxon>
        <taxon>Papilionoideae</taxon>
        <taxon>50 kb inversion clade</taxon>
        <taxon>dalbergioids sensu lato</taxon>
        <taxon>Dalbergieae</taxon>
        <taxon>Pterocarpus clade</taxon>
        <taxon>Stylosanthes</taxon>
    </lineage>
</organism>
<sequence>MKRGIQSVSCSPTHSSLITNLRIPHRKNCRKKFRSRSRRKVKDKLRPIEETSKKNRRLLFSGVDLSQGIAYDTRVVRKKPSQKDKDTHKFFQGKSAAALQNLIKSTPLDTDDNRKLFMR</sequence>
<accession>A0ABU6ZJF9</accession>
<gene>
    <name evidence="2" type="ORF">PIB30_061212</name>
</gene>
<evidence type="ECO:0000256" key="1">
    <source>
        <dbReference type="SAM" id="MobiDB-lite"/>
    </source>
</evidence>
<reference evidence="2 3" key="1">
    <citation type="journal article" date="2023" name="Plants (Basel)">
        <title>Bridging the Gap: Combining Genomics and Transcriptomics Approaches to Understand Stylosanthes scabra, an Orphan Legume from the Brazilian Caatinga.</title>
        <authorList>
            <person name="Ferreira-Neto J.R.C."/>
            <person name="da Silva M.D."/>
            <person name="Binneck E."/>
            <person name="de Melo N.F."/>
            <person name="da Silva R.H."/>
            <person name="de Melo A.L.T.M."/>
            <person name="Pandolfi V."/>
            <person name="Bustamante F.O."/>
            <person name="Brasileiro-Vidal A.C."/>
            <person name="Benko-Iseppon A.M."/>
        </authorList>
    </citation>
    <scope>NUCLEOTIDE SEQUENCE [LARGE SCALE GENOMIC DNA]</scope>
    <source>
        <tissue evidence="2">Leaves</tissue>
    </source>
</reference>
<protein>
    <submittedName>
        <fullName evidence="2">Uncharacterized protein</fullName>
    </submittedName>
</protein>
<name>A0ABU6ZJF9_9FABA</name>
<proteinExistence type="predicted"/>
<feature type="compositionally biased region" description="Basic residues" evidence="1">
    <location>
        <begin position="29"/>
        <end position="43"/>
    </location>
</feature>
<comment type="caution">
    <text evidence="2">The sequence shown here is derived from an EMBL/GenBank/DDBJ whole genome shotgun (WGS) entry which is preliminary data.</text>
</comment>
<dbReference type="EMBL" id="JASCZI010272412">
    <property type="protein sequence ID" value="MED6222103.1"/>
    <property type="molecule type" value="Genomic_DNA"/>
</dbReference>